<evidence type="ECO:0000256" key="5">
    <source>
        <dbReference type="ARBA" id="ARBA00022723"/>
    </source>
</evidence>
<evidence type="ECO:0000256" key="10">
    <source>
        <dbReference type="ARBA" id="ARBA00023180"/>
    </source>
</evidence>
<evidence type="ECO:0000256" key="11">
    <source>
        <dbReference type="ARBA" id="ARBA00023295"/>
    </source>
</evidence>
<dbReference type="PIRSF" id="PIRSF000948">
    <property type="entry name" value="Sphingomy_PDE"/>
    <property type="match status" value="1"/>
</dbReference>
<comment type="function">
    <text evidence="13">Converts sphingomyelin to ceramide.</text>
</comment>
<comment type="subcellular location">
    <subcellularLocation>
        <location evidence="2">Secreted</location>
    </subcellularLocation>
</comment>
<dbReference type="Gene3D" id="3.60.21.10">
    <property type="match status" value="1"/>
</dbReference>
<evidence type="ECO:0000313" key="15">
    <source>
        <dbReference type="Proteomes" id="UP001652582"/>
    </source>
</evidence>
<keyword evidence="11 13" id="KW-0326">Glycosidase</keyword>
<keyword evidence="4" id="KW-0964">Secreted</keyword>
<evidence type="ECO:0000256" key="3">
    <source>
        <dbReference type="ARBA" id="ARBA00008234"/>
    </source>
</evidence>
<reference evidence="16" key="1">
    <citation type="submission" date="2025-08" db="UniProtKB">
        <authorList>
            <consortium name="RefSeq"/>
        </authorList>
    </citation>
    <scope>IDENTIFICATION</scope>
</reference>
<organism evidence="15 16">
    <name type="scientific">Bicyclus anynana</name>
    <name type="common">Squinting bush brown butterfly</name>
    <dbReference type="NCBI Taxonomy" id="110368"/>
    <lineage>
        <taxon>Eukaryota</taxon>
        <taxon>Metazoa</taxon>
        <taxon>Ecdysozoa</taxon>
        <taxon>Arthropoda</taxon>
        <taxon>Hexapoda</taxon>
        <taxon>Insecta</taxon>
        <taxon>Pterygota</taxon>
        <taxon>Neoptera</taxon>
        <taxon>Endopterygota</taxon>
        <taxon>Lepidoptera</taxon>
        <taxon>Glossata</taxon>
        <taxon>Ditrysia</taxon>
        <taxon>Papilionoidea</taxon>
        <taxon>Nymphalidae</taxon>
        <taxon>Satyrinae</taxon>
        <taxon>Satyrini</taxon>
        <taxon>Mycalesina</taxon>
        <taxon>Bicyclus</taxon>
    </lineage>
</organism>
<evidence type="ECO:0000256" key="9">
    <source>
        <dbReference type="ARBA" id="ARBA00023157"/>
    </source>
</evidence>
<dbReference type="PROSITE" id="PS50015">
    <property type="entry name" value="SAP_B"/>
    <property type="match status" value="1"/>
</dbReference>
<name>A0ABM3LNZ7_BICAN</name>
<dbReference type="RefSeq" id="XP_052740768.1">
    <property type="nucleotide sequence ID" value="XM_052884808.1"/>
</dbReference>
<comment type="cofactor">
    <cofactor evidence="1">
        <name>Zn(2+)</name>
        <dbReference type="ChEBI" id="CHEBI:29105"/>
    </cofactor>
</comment>
<evidence type="ECO:0000256" key="13">
    <source>
        <dbReference type="PIRNR" id="PIRNR000948"/>
    </source>
</evidence>
<dbReference type="EC" id="3.1.4.12" evidence="13"/>
<dbReference type="InterPro" id="IPR011160">
    <property type="entry name" value="Sphingomy_PDE"/>
</dbReference>
<sequence>MIGSETCWTEMSSFCKAVMGPKEAEESEGRSCRCSPYAGSEVVGADVLTYSHFNLGRKKIGDDLQNVFVRYVKNEASEHDVKIIQDTLAIYFPVSKEAERQSERSGEFQSVDCLICRSAFGALFDLVREGQSDQRLIEAVSTLCASLGFVTPRACRGVIELNIPILTFIIRTTPRALPRTFCGLVLQRSHDPLFCPYDDPRFEWTVSLPARRSSKIIDRESEARNRPLTIAVISEAHIDPLYVANGVADCNEPTCCRKGQIPRTHIYEYSNEEPLIKDGVIKIDNKDMMNLDITTQIRNRTKIKQVDRRNSPPAGFWGDYRNCDTPLWAYDDAIQRVATAHRNVDLVYYMGDSIDHHVWETTYELINEVNAHIIDKMRKEFGNNVLVIPSIGNHESQPTNQFAPSTVRGDKLNTTWLYEGLARKWDFYLTAEAKATVRQMGAFAMRVRPGLRVISVNNNVAFKSNWWLVYDPLDAKRHLDWLVQELHKAELAGDKVHILGHIPPGVHDFTYTWTREYNRIVTRFASTIAGEFTGHTHGDEFKIFYSLENGRPISIAWGAGSVTAYTNFNLNYKIATIDPRTFEPTNFVSFIYNLTEANLTPHRRPRWFQLYDFRSAFGLRDLSPTSLDALVRRMATERNRHLIGLYSKFLLKMSDRRWPYCNDWCKIDNLCRSVVTVLWRRERCEELRRLFWFG</sequence>
<proteinExistence type="inferred from homology"/>
<dbReference type="InterPro" id="IPR011001">
    <property type="entry name" value="Saposin-like"/>
</dbReference>
<dbReference type="GeneID" id="112048972"/>
<dbReference type="Pfam" id="PF19272">
    <property type="entry name" value="ASMase_C"/>
    <property type="match status" value="1"/>
</dbReference>
<evidence type="ECO:0000259" key="14">
    <source>
        <dbReference type="PROSITE" id="PS50015"/>
    </source>
</evidence>
<evidence type="ECO:0000313" key="16">
    <source>
        <dbReference type="RefSeq" id="XP_052740768.1"/>
    </source>
</evidence>
<dbReference type="Proteomes" id="UP001652582">
    <property type="component" value="Chromosome 12"/>
</dbReference>
<keyword evidence="10" id="KW-0325">Glycoprotein</keyword>
<keyword evidence="6" id="KW-0732">Signal</keyword>
<dbReference type="InterPro" id="IPR045473">
    <property type="entry name" value="ASM_C"/>
</dbReference>
<dbReference type="PANTHER" id="PTHR10340">
    <property type="entry name" value="SPHINGOMYELIN PHOSPHODIESTERASE"/>
    <property type="match status" value="1"/>
</dbReference>
<dbReference type="InterPro" id="IPR008139">
    <property type="entry name" value="SaposinB_dom"/>
</dbReference>
<evidence type="ECO:0000256" key="1">
    <source>
        <dbReference type="ARBA" id="ARBA00001947"/>
    </source>
</evidence>
<dbReference type="SUPFAM" id="SSF56300">
    <property type="entry name" value="Metallo-dependent phosphatases"/>
    <property type="match status" value="1"/>
</dbReference>
<feature type="domain" description="Saposin B-type" evidence="14">
    <location>
        <begin position="109"/>
        <end position="199"/>
    </location>
</feature>
<evidence type="ECO:0000256" key="2">
    <source>
        <dbReference type="ARBA" id="ARBA00004613"/>
    </source>
</evidence>
<dbReference type="InterPro" id="IPR041805">
    <property type="entry name" value="ASMase/PPN1_MPP"/>
</dbReference>
<evidence type="ECO:0000256" key="8">
    <source>
        <dbReference type="ARBA" id="ARBA00022833"/>
    </source>
</evidence>
<keyword evidence="9" id="KW-1015">Disulfide bond</keyword>
<dbReference type="InterPro" id="IPR004843">
    <property type="entry name" value="Calcineurin-like_PHP"/>
</dbReference>
<keyword evidence="7 13" id="KW-0378">Hydrolase</keyword>
<dbReference type="SUPFAM" id="SSF47862">
    <property type="entry name" value="Saposin"/>
    <property type="match status" value="1"/>
</dbReference>
<keyword evidence="15" id="KW-1185">Reference proteome</keyword>
<comment type="similarity">
    <text evidence="3 13">Belongs to the acid sphingomyelinase family.</text>
</comment>
<gene>
    <name evidence="16" type="primary">LOC112048972</name>
</gene>
<evidence type="ECO:0000256" key="4">
    <source>
        <dbReference type="ARBA" id="ARBA00022525"/>
    </source>
</evidence>
<keyword evidence="8" id="KW-0862">Zinc</keyword>
<accession>A0ABM3LNZ7</accession>
<dbReference type="InterPro" id="IPR029052">
    <property type="entry name" value="Metallo-depent_PP-like"/>
</dbReference>
<evidence type="ECO:0000256" key="6">
    <source>
        <dbReference type="ARBA" id="ARBA00022729"/>
    </source>
</evidence>
<dbReference type="CDD" id="cd00842">
    <property type="entry name" value="MPP_ASMase"/>
    <property type="match status" value="1"/>
</dbReference>
<evidence type="ECO:0000256" key="7">
    <source>
        <dbReference type="ARBA" id="ARBA00022801"/>
    </source>
</evidence>
<dbReference type="Pfam" id="PF00149">
    <property type="entry name" value="Metallophos"/>
    <property type="match status" value="1"/>
</dbReference>
<protein>
    <recommendedName>
        <fullName evidence="13">Sphingomyelin phosphodiesterase</fullName>
        <ecNumber evidence="13">3.1.4.12</ecNumber>
    </recommendedName>
</protein>
<dbReference type="PANTHER" id="PTHR10340:SF29">
    <property type="entry name" value="SPHINGOMYELIN PHOSPHODIESTERASE"/>
    <property type="match status" value="1"/>
</dbReference>
<evidence type="ECO:0000256" key="12">
    <source>
        <dbReference type="ARBA" id="ARBA00047268"/>
    </source>
</evidence>
<comment type="catalytic activity">
    <reaction evidence="12">
        <text>a sphingomyelin + H2O = phosphocholine + an N-acylsphing-4-enine + H(+)</text>
        <dbReference type="Rhea" id="RHEA:19253"/>
        <dbReference type="ChEBI" id="CHEBI:15377"/>
        <dbReference type="ChEBI" id="CHEBI:15378"/>
        <dbReference type="ChEBI" id="CHEBI:17636"/>
        <dbReference type="ChEBI" id="CHEBI:52639"/>
        <dbReference type="ChEBI" id="CHEBI:295975"/>
        <dbReference type="EC" id="3.1.4.12"/>
    </reaction>
    <physiologicalReaction direction="left-to-right" evidence="12">
        <dbReference type="Rhea" id="RHEA:19254"/>
    </physiologicalReaction>
</comment>
<keyword evidence="5" id="KW-0479">Metal-binding</keyword>